<accession>A0ABU2N413</accession>
<dbReference type="RefSeq" id="WP_311554150.1">
    <property type="nucleotide sequence ID" value="NZ_JAVREJ010000001.1"/>
</dbReference>
<protein>
    <submittedName>
        <fullName evidence="1">Aminoglycoside phosphotransferase family protein</fullName>
    </submittedName>
</protein>
<dbReference type="Proteomes" id="UP001183202">
    <property type="component" value="Unassembled WGS sequence"/>
</dbReference>
<keyword evidence="2" id="KW-1185">Reference proteome</keyword>
<proteinExistence type="predicted"/>
<gene>
    <name evidence="1" type="ORF">RM445_01790</name>
</gene>
<comment type="caution">
    <text evidence="1">The sequence shown here is derived from an EMBL/GenBank/DDBJ whole genome shotgun (WGS) entry which is preliminary data.</text>
</comment>
<dbReference type="EMBL" id="JAVREJ010000001">
    <property type="protein sequence ID" value="MDT0348253.1"/>
    <property type="molecule type" value="Genomic_DNA"/>
</dbReference>
<dbReference type="InterPro" id="IPR006748">
    <property type="entry name" value="NH2Glyco/OHUrea_AB-resist_kin"/>
</dbReference>
<sequence length="284" mass="30599">MAAFPIPARLAAHSADRGGWLAALPDLVAGLARRWSLELGPPFEPGGECSWVAPAVSAGHGGVVLKAGWVHDEARDEAAGLRVWDGHGAVRLLDAFAAGETSALLLEPATPGTPLSLLDGPEQDRVLAGLLRRLWVDPGAGHPFRPLHVMCDAWIEQAQPEIGHLDHGLVRDGLALFGDLPRDATDRVLLATDLHAENVLAARREPWLVIDPKPYVGDPAYDVVQHLLNDPLRLTADPRGFARRMAALAGVDADRVVAWLFARFVVEAAWWPYDPVPIAVALRP</sequence>
<dbReference type="InterPro" id="IPR011009">
    <property type="entry name" value="Kinase-like_dom_sf"/>
</dbReference>
<dbReference type="Pfam" id="PF04655">
    <property type="entry name" value="APH_6_hur"/>
    <property type="match status" value="1"/>
</dbReference>
<evidence type="ECO:0000313" key="2">
    <source>
        <dbReference type="Proteomes" id="UP001183202"/>
    </source>
</evidence>
<dbReference type="SUPFAM" id="SSF56112">
    <property type="entry name" value="Protein kinase-like (PK-like)"/>
    <property type="match status" value="1"/>
</dbReference>
<name>A0ABU2N413_9PSEU</name>
<evidence type="ECO:0000313" key="1">
    <source>
        <dbReference type="EMBL" id="MDT0348253.1"/>
    </source>
</evidence>
<reference evidence="2" key="1">
    <citation type="submission" date="2023-07" db="EMBL/GenBank/DDBJ databases">
        <title>30 novel species of actinomycetes from the DSMZ collection.</title>
        <authorList>
            <person name="Nouioui I."/>
        </authorList>
    </citation>
    <scope>NUCLEOTIDE SEQUENCE [LARGE SCALE GENOMIC DNA]</scope>
    <source>
        <strain evidence="2">DSM 45834</strain>
    </source>
</reference>
<organism evidence="1 2">
    <name type="scientific">Pseudonocardia charpentierae</name>
    <dbReference type="NCBI Taxonomy" id="3075545"/>
    <lineage>
        <taxon>Bacteria</taxon>
        <taxon>Bacillati</taxon>
        <taxon>Actinomycetota</taxon>
        <taxon>Actinomycetes</taxon>
        <taxon>Pseudonocardiales</taxon>
        <taxon>Pseudonocardiaceae</taxon>
        <taxon>Pseudonocardia</taxon>
    </lineage>
</organism>